<keyword evidence="1" id="KW-0597">Phosphoprotein</keyword>
<feature type="compositionally biased region" description="Acidic residues" evidence="3">
    <location>
        <begin position="57"/>
        <end position="73"/>
    </location>
</feature>
<proteinExistence type="inferred from homology"/>
<dbReference type="GO" id="GO:0016973">
    <property type="term" value="P:poly(A)+ mRNA export from nucleus"/>
    <property type="evidence" value="ECO:0007669"/>
    <property type="project" value="TreeGrafter"/>
</dbReference>
<evidence type="ECO:0000313" key="6">
    <source>
        <dbReference type="Proteomes" id="UP001153636"/>
    </source>
</evidence>
<reference evidence="5" key="1">
    <citation type="submission" date="2022-01" db="EMBL/GenBank/DDBJ databases">
        <authorList>
            <person name="King R."/>
        </authorList>
    </citation>
    <scope>NUCLEOTIDE SEQUENCE</scope>
</reference>
<sequence>MADDSSADISTDFSKLKVPDLKKELKLRGLSTTGNKTELLERLQSTLKSNENVSSESVDELEEDLLNDEDDEHLEASESILENDLDEAPVPTKRKLDETNDKDTKTEPPRKIVLDRNNSTGSDIVKSVSKIPEKTSDEDKTEDKKIIKLSELSAKERLEMRAKKFGVTDLSVDAKRAVRAERFASNSATSITSSTVNTNVDVLKQRAARFGISGSGVVVSTLDTKEKMEKRKLRFGSESGNNTISDDEKAKLRLERFKQPVT</sequence>
<evidence type="ECO:0000256" key="1">
    <source>
        <dbReference type="ARBA" id="ARBA00022553"/>
    </source>
</evidence>
<comment type="similarity">
    <text evidence="2">Belongs to the SAP domain-containing ribonucleoprotein family.</text>
</comment>
<dbReference type="PANTHER" id="PTHR46551:SF1">
    <property type="entry name" value="SAP DOMAIN-CONTAINING RIBONUCLEOPROTEIN"/>
    <property type="match status" value="1"/>
</dbReference>
<dbReference type="AlphaFoldDB" id="A0A9P0G880"/>
<feature type="region of interest" description="Disordered" evidence="3">
    <location>
        <begin position="232"/>
        <end position="262"/>
    </location>
</feature>
<dbReference type="Gene3D" id="1.10.720.30">
    <property type="entry name" value="SAP domain"/>
    <property type="match status" value="1"/>
</dbReference>
<evidence type="ECO:0000256" key="2">
    <source>
        <dbReference type="ARBA" id="ARBA00046328"/>
    </source>
</evidence>
<protein>
    <recommendedName>
        <fullName evidence="4">SAP domain-containing protein</fullName>
    </recommendedName>
</protein>
<keyword evidence="6" id="KW-1185">Reference proteome</keyword>
<feature type="compositionally biased region" description="Basic and acidic residues" evidence="3">
    <location>
        <begin position="131"/>
        <end position="143"/>
    </location>
</feature>
<gene>
    <name evidence="5" type="ORF">PSYICH_LOCUS1908</name>
</gene>
<feature type="domain" description="SAP" evidence="4">
    <location>
        <begin position="13"/>
        <end position="47"/>
    </location>
</feature>
<dbReference type="PROSITE" id="PS50800">
    <property type="entry name" value="SAP"/>
    <property type="match status" value="1"/>
</dbReference>
<evidence type="ECO:0000259" key="4">
    <source>
        <dbReference type="PROSITE" id="PS50800"/>
    </source>
</evidence>
<dbReference type="PANTHER" id="PTHR46551">
    <property type="entry name" value="SAP DOMAIN-CONTAINING RIBONUCLEOPROTEIN"/>
    <property type="match status" value="1"/>
</dbReference>
<dbReference type="EMBL" id="OV651822">
    <property type="protein sequence ID" value="CAH1100520.1"/>
    <property type="molecule type" value="Genomic_DNA"/>
</dbReference>
<dbReference type="InterPro" id="IPR052240">
    <property type="entry name" value="SAP_domain_ribonucleoprotein"/>
</dbReference>
<evidence type="ECO:0000256" key="3">
    <source>
        <dbReference type="SAM" id="MobiDB-lite"/>
    </source>
</evidence>
<dbReference type="GO" id="GO:0005634">
    <property type="term" value="C:nucleus"/>
    <property type="evidence" value="ECO:0007669"/>
    <property type="project" value="TreeGrafter"/>
</dbReference>
<dbReference type="InterPro" id="IPR003034">
    <property type="entry name" value="SAP_dom"/>
</dbReference>
<dbReference type="InterPro" id="IPR036361">
    <property type="entry name" value="SAP_dom_sf"/>
</dbReference>
<name>A0A9P0G880_9CUCU</name>
<evidence type="ECO:0000313" key="5">
    <source>
        <dbReference type="EMBL" id="CAH1100520.1"/>
    </source>
</evidence>
<dbReference type="SUPFAM" id="SSF68906">
    <property type="entry name" value="SAP domain"/>
    <property type="match status" value="1"/>
</dbReference>
<feature type="compositionally biased region" description="Basic and acidic residues" evidence="3">
    <location>
        <begin position="94"/>
        <end position="114"/>
    </location>
</feature>
<organism evidence="5 6">
    <name type="scientific">Psylliodes chrysocephalus</name>
    <dbReference type="NCBI Taxonomy" id="3402493"/>
    <lineage>
        <taxon>Eukaryota</taxon>
        <taxon>Metazoa</taxon>
        <taxon>Ecdysozoa</taxon>
        <taxon>Arthropoda</taxon>
        <taxon>Hexapoda</taxon>
        <taxon>Insecta</taxon>
        <taxon>Pterygota</taxon>
        <taxon>Neoptera</taxon>
        <taxon>Endopterygota</taxon>
        <taxon>Coleoptera</taxon>
        <taxon>Polyphaga</taxon>
        <taxon>Cucujiformia</taxon>
        <taxon>Chrysomeloidea</taxon>
        <taxon>Chrysomelidae</taxon>
        <taxon>Galerucinae</taxon>
        <taxon>Alticini</taxon>
        <taxon>Psylliodes</taxon>
    </lineage>
</organism>
<accession>A0A9P0G880</accession>
<dbReference type="SMART" id="SM00513">
    <property type="entry name" value="SAP"/>
    <property type="match status" value="1"/>
</dbReference>
<dbReference type="OrthoDB" id="5837849at2759"/>
<feature type="region of interest" description="Disordered" evidence="3">
    <location>
        <begin position="43"/>
        <end position="143"/>
    </location>
</feature>
<feature type="compositionally biased region" description="Basic and acidic residues" evidence="3">
    <location>
        <begin position="246"/>
        <end position="262"/>
    </location>
</feature>
<dbReference type="Pfam" id="PF02037">
    <property type="entry name" value="SAP"/>
    <property type="match status" value="1"/>
</dbReference>
<dbReference type="Proteomes" id="UP001153636">
    <property type="component" value="Chromosome 10"/>
</dbReference>